<dbReference type="Proteomes" id="UP000255050">
    <property type="component" value="Unassembled WGS sequence"/>
</dbReference>
<evidence type="ECO:0000313" key="2">
    <source>
        <dbReference type="Proteomes" id="UP000255050"/>
    </source>
</evidence>
<gene>
    <name evidence="1" type="ORF">NCTC11694_05011</name>
</gene>
<reference evidence="1 2" key="1">
    <citation type="submission" date="2018-06" db="EMBL/GenBank/DDBJ databases">
        <authorList>
            <consortium name="Pathogen Informatics"/>
            <person name="Doyle S."/>
        </authorList>
    </citation>
    <scope>NUCLEOTIDE SEQUENCE [LARGE SCALE GENOMIC DNA]</scope>
    <source>
        <strain evidence="1 2">NCTC11694</strain>
    </source>
</reference>
<organism evidence="1 2">
    <name type="scientific">Klebsiella michiganensis</name>
    <dbReference type="NCBI Taxonomy" id="1134687"/>
    <lineage>
        <taxon>Bacteria</taxon>
        <taxon>Pseudomonadati</taxon>
        <taxon>Pseudomonadota</taxon>
        <taxon>Gammaproteobacteria</taxon>
        <taxon>Enterobacterales</taxon>
        <taxon>Enterobacteriaceae</taxon>
        <taxon>Klebsiella/Raoultella group</taxon>
        <taxon>Klebsiella</taxon>
    </lineage>
</organism>
<accession>A0A7H4M5P9</accession>
<dbReference type="AlphaFoldDB" id="A0A7H4M5P9"/>
<name>A0A7H4M5P9_9ENTR</name>
<evidence type="ECO:0000313" key="1">
    <source>
        <dbReference type="EMBL" id="STR43725.1"/>
    </source>
</evidence>
<proteinExistence type="predicted"/>
<dbReference type="EMBL" id="UGJR01000002">
    <property type="protein sequence ID" value="STR43725.1"/>
    <property type="molecule type" value="Genomic_DNA"/>
</dbReference>
<comment type="caution">
    <text evidence="1">The sequence shown here is derived from an EMBL/GenBank/DDBJ whole genome shotgun (WGS) entry which is preliminary data.</text>
</comment>
<protein>
    <submittedName>
        <fullName evidence="1">Uncharacterized protein</fullName>
    </submittedName>
</protein>
<sequence length="126" mass="13511">MVCVDCGFPSLAESVSSSSPSQTSLSGPLLVILVSSKDVCALAKRRVISICTPGAESVCTSAPGRLQACMVKATFLPFWYTVRRSKWVAIKLMYSSVSSAGPESCPWWLDRPAADAHAMRPNRKTG</sequence>